<dbReference type="GO" id="GO:0009535">
    <property type="term" value="C:chloroplast thylakoid membrane"/>
    <property type="evidence" value="ECO:0007669"/>
    <property type="project" value="UniProtKB-SubCell"/>
</dbReference>
<dbReference type="Pfam" id="PF10664">
    <property type="entry name" value="NdhM"/>
    <property type="match status" value="1"/>
</dbReference>
<reference evidence="16" key="2">
    <citation type="journal article" date="2018" name="Plant J.">
        <title>The Physcomitrella patens chromosome-scale assembly reveals moss genome structure and evolution.</title>
        <authorList>
            <person name="Lang D."/>
            <person name="Ullrich K.K."/>
            <person name="Murat F."/>
            <person name="Fuchs J."/>
            <person name="Jenkins J."/>
            <person name="Haas F.B."/>
            <person name="Piednoel M."/>
            <person name="Gundlach H."/>
            <person name="Van Bel M."/>
            <person name="Meyberg R."/>
            <person name="Vives C."/>
            <person name="Morata J."/>
            <person name="Symeonidi A."/>
            <person name="Hiss M."/>
            <person name="Muchero W."/>
            <person name="Kamisugi Y."/>
            <person name="Saleh O."/>
            <person name="Blanc G."/>
            <person name="Decker E.L."/>
            <person name="van Gessel N."/>
            <person name="Grimwood J."/>
            <person name="Hayes R.D."/>
            <person name="Graham S.W."/>
            <person name="Gunter L.E."/>
            <person name="McDaniel S.F."/>
            <person name="Hoernstein S.N.W."/>
            <person name="Larsson A."/>
            <person name="Li F.W."/>
            <person name="Perroud P.F."/>
            <person name="Phillips J."/>
            <person name="Ranjan P."/>
            <person name="Rokshar D.S."/>
            <person name="Rothfels C.J."/>
            <person name="Schneider L."/>
            <person name="Shu S."/>
            <person name="Stevenson D.W."/>
            <person name="Thummler F."/>
            <person name="Tillich M."/>
            <person name="Villarreal Aguilar J.C."/>
            <person name="Widiez T."/>
            <person name="Wong G.K."/>
            <person name="Wymore A."/>
            <person name="Zhang Y."/>
            <person name="Zimmer A.D."/>
            <person name="Quatrano R.S."/>
            <person name="Mayer K.F.X."/>
            <person name="Goodstein D."/>
            <person name="Casacuberta J.M."/>
            <person name="Vandepoele K."/>
            <person name="Reski R."/>
            <person name="Cuming A.C."/>
            <person name="Tuskan G.A."/>
            <person name="Maumus F."/>
            <person name="Salse J."/>
            <person name="Schmutz J."/>
            <person name="Rensing S.A."/>
        </authorList>
    </citation>
    <scope>NUCLEOTIDE SEQUENCE [LARGE SCALE GENOMIC DNA]</scope>
</reference>
<evidence type="ECO:0000256" key="3">
    <source>
        <dbReference type="ARBA" id="ARBA00009484"/>
    </source>
</evidence>
<dbReference type="PANTHER" id="PTHR36900">
    <property type="entry name" value="NAD(P)H-QUINONE OXIDOREDUCTASE SUBUNIT M, CHLOROPLASTIC"/>
    <property type="match status" value="1"/>
</dbReference>
<evidence type="ECO:0000256" key="5">
    <source>
        <dbReference type="ARBA" id="ARBA00017454"/>
    </source>
</evidence>
<dbReference type="STRING" id="3218.A0A2K1L888"/>
<dbReference type="InterPro" id="IPR018922">
    <property type="entry name" value="NdhM"/>
</dbReference>
<name>A0A2K1L888_PHYPA</name>
<evidence type="ECO:0000256" key="2">
    <source>
        <dbReference type="ARBA" id="ARBA00004185"/>
    </source>
</evidence>
<comment type="subunit">
    <text evidence="4">Part of the chloroplast NDH complex, composed of a mixture of chloroplast and nucleus encoded subunits. Component of the NDH subcomplex A, at least composed of ndhH, ndhI, ndhJ, ndhK, ndhL, ndhM, ndhN and ndhO.</text>
</comment>
<reference evidence="16" key="1">
    <citation type="journal article" date="2008" name="Science">
        <title>The Physcomitrella genome reveals evolutionary insights into the conquest of land by plants.</title>
        <authorList>
            <person name="Rensing S."/>
            <person name="Lang D."/>
            <person name="Zimmer A."/>
            <person name="Terry A."/>
            <person name="Salamov A."/>
            <person name="Shapiro H."/>
            <person name="Nishiyama T."/>
            <person name="Perroud P.-F."/>
            <person name="Lindquist E."/>
            <person name="Kamisugi Y."/>
            <person name="Tanahashi T."/>
            <person name="Sakakibara K."/>
            <person name="Fujita T."/>
            <person name="Oishi K."/>
            <person name="Shin-I T."/>
            <person name="Kuroki Y."/>
            <person name="Toyoda A."/>
            <person name="Suzuki Y."/>
            <person name="Hashimoto A."/>
            <person name="Yamaguchi K."/>
            <person name="Sugano A."/>
            <person name="Kohara Y."/>
            <person name="Fujiyama A."/>
            <person name="Anterola A."/>
            <person name="Aoki S."/>
            <person name="Ashton N."/>
            <person name="Barbazuk W.B."/>
            <person name="Barker E."/>
            <person name="Bennetzen J."/>
            <person name="Bezanilla M."/>
            <person name="Blankenship R."/>
            <person name="Cho S.H."/>
            <person name="Dutcher S."/>
            <person name="Estelle M."/>
            <person name="Fawcett J.A."/>
            <person name="Gundlach H."/>
            <person name="Hanada K."/>
            <person name="Heyl A."/>
            <person name="Hicks K.A."/>
            <person name="Hugh J."/>
            <person name="Lohr M."/>
            <person name="Mayer K."/>
            <person name="Melkozernov A."/>
            <person name="Murata T."/>
            <person name="Nelson D."/>
            <person name="Pils B."/>
            <person name="Prigge M."/>
            <person name="Reiss B."/>
            <person name="Renner T."/>
            <person name="Rombauts S."/>
            <person name="Rushton P."/>
            <person name="Sanderfoot A."/>
            <person name="Schween G."/>
            <person name="Shiu S.-H."/>
            <person name="Stueber K."/>
            <person name="Theodoulou F.L."/>
            <person name="Tu H."/>
            <person name="Van de Peer Y."/>
            <person name="Verrier P.J."/>
            <person name="Waters E."/>
            <person name="Wood A."/>
            <person name="Yang L."/>
            <person name="Cove D."/>
            <person name="Cuming A."/>
            <person name="Hasebe M."/>
            <person name="Lucas S."/>
            <person name="Mishler D.B."/>
            <person name="Reski R."/>
            <person name="Grigoriev I."/>
            <person name="Quatrano R.S."/>
            <person name="Boore J.L."/>
        </authorList>
    </citation>
    <scope>NUCLEOTIDE SEQUENCE [LARGE SCALE GENOMIC DNA]</scope>
</reference>
<dbReference type="OrthoDB" id="2013483at2759"/>
<keyword evidence="6" id="KW-0874">Quinone</keyword>
<gene>
    <name evidence="16" type="ORF">PHYPA_000673</name>
</gene>
<evidence type="ECO:0000256" key="15">
    <source>
        <dbReference type="ARBA" id="ARBA00048026"/>
    </source>
</evidence>
<dbReference type="GO" id="GO:0016655">
    <property type="term" value="F:oxidoreductase activity, acting on NAD(P)H, quinone or similar compound as acceptor"/>
    <property type="evidence" value="ECO:0007669"/>
    <property type="project" value="InterPro"/>
</dbReference>
<evidence type="ECO:0000256" key="4">
    <source>
        <dbReference type="ARBA" id="ARBA00011851"/>
    </source>
</evidence>
<dbReference type="GO" id="GO:0048038">
    <property type="term" value="F:quinone binding"/>
    <property type="evidence" value="ECO:0007669"/>
    <property type="project" value="UniProtKB-KW"/>
</dbReference>
<keyword evidence="9" id="KW-1278">Translocase</keyword>
<evidence type="ECO:0000256" key="14">
    <source>
        <dbReference type="ARBA" id="ARBA00047726"/>
    </source>
</evidence>
<organism evidence="16">
    <name type="scientific">Physcomitrium patens</name>
    <name type="common">Spreading-leaved earth moss</name>
    <name type="synonym">Physcomitrella patens</name>
    <dbReference type="NCBI Taxonomy" id="3218"/>
    <lineage>
        <taxon>Eukaryota</taxon>
        <taxon>Viridiplantae</taxon>
        <taxon>Streptophyta</taxon>
        <taxon>Embryophyta</taxon>
        <taxon>Bryophyta</taxon>
        <taxon>Bryophytina</taxon>
        <taxon>Bryopsida</taxon>
        <taxon>Funariidae</taxon>
        <taxon>Funariales</taxon>
        <taxon>Funariaceae</taxon>
        <taxon>Physcomitrium</taxon>
    </lineage>
</organism>
<evidence type="ECO:0000256" key="1">
    <source>
        <dbReference type="ARBA" id="ARBA00004059"/>
    </source>
</evidence>
<comment type="subcellular location">
    <subcellularLocation>
        <location evidence="2">Plastid</location>
        <location evidence="2">Chloroplast thylakoid membrane</location>
        <topology evidence="2">Peripheral membrane protein</topology>
        <orientation evidence="2">Stromal side</orientation>
    </subcellularLocation>
</comment>
<evidence type="ECO:0000256" key="6">
    <source>
        <dbReference type="ARBA" id="ARBA00022719"/>
    </source>
</evidence>
<evidence type="ECO:0000313" key="16">
    <source>
        <dbReference type="EMBL" id="PNR62249.1"/>
    </source>
</evidence>
<sequence>MASTSMSLTRACKVHAVLACSIPSVSSAFLTTNVTFLGQPVEMPSQRWSQRRCSRPGPVTVRAEEVKEVTQAKGLSRESGGQWLSCTTRHVRIYAGYVDPETQVMDQSQLDKLTLMLDPDNEFEWPEEMVEKVYDKYRELVETYAGADLTEYTLRLIGSDLEHYIRKLLLAGELKYNLDCRVLNFSMGKPRIDPADLDDVEVEE</sequence>
<evidence type="ECO:0000256" key="7">
    <source>
        <dbReference type="ARBA" id="ARBA00022857"/>
    </source>
</evidence>
<proteinExistence type="inferred from homology"/>
<protein>
    <recommendedName>
        <fullName evidence="5">NAD(P)H-quinone oxidoreductase subunit M, chloroplastic</fullName>
    </recommendedName>
    <alternativeName>
        <fullName evidence="13">NAD(P)H dehydrogenase subunit M</fullName>
    </alternativeName>
    <alternativeName>
        <fullName evidence="12">NADH-plastoquinone oxidoreductase subunit M</fullName>
    </alternativeName>
</protein>
<comment type="function">
    <text evidence="1">NDH shuttles electrons from NAD(P)H:plastoquinone, via FMN and iron-sulfur (Fe-S) centers, to quinones in the photosynthetic chain and possibly in a chloroplast respiratory chain. The immediate electron acceptor for the enzyme in this species is believed to be plastoquinone. Couples the redox reaction to proton translocation, and thus conserves the redox energy in a proton gradient.</text>
</comment>
<dbReference type="SMR" id="A0A2K1L888"/>
<comment type="catalytic activity">
    <reaction evidence="14">
        <text>a plastoquinone + NADPH + (n+1) H(+)(in) = a plastoquinol + NADP(+) + n H(+)(out)</text>
        <dbReference type="Rhea" id="RHEA:42612"/>
        <dbReference type="Rhea" id="RHEA-COMP:9561"/>
        <dbReference type="Rhea" id="RHEA-COMP:9562"/>
        <dbReference type="ChEBI" id="CHEBI:15378"/>
        <dbReference type="ChEBI" id="CHEBI:17757"/>
        <dbReference type="ChEBI" id="CHEBI:57783"/>
        <dbReference type="ChEBI" id="CHEBI:58349"/>
        <dbReference type="ChEBI" id="CHEBI:62192"/>
    </reaction>
</comment>
<comment type="similarity">
    <text evidence="3">Belongs to the NDH complex subunit M family.</text>
</comment>
<dbReference type="AlphaFoldDB" id="A0A2K1L888"/>
<evidence type="ECO:0000256" key="8">
    <source>
        <dbReference type="ARBA" id="ARBA00022957"/>
    </source>
</evidence>
<keyword evidence="8" id="KW-0618">Plastoquinone</keyword>
<keyword evidence="11" id="KW-0472">Membrane</keyword>
<evidence type="ECO:0000256" key="11">
    <source>
        <dbReference type="ARBA" id="ARBA00023136"/>
    </source>
</evidence>
<comment type="caution">
    <text evidence="16">The sequence shown here is derived from an EMBL/GenBank/DDBJ whole genome shotgun (WGS) entry which is preliminary data.</text>
</comment>
<evidence type="ECO:0000256" key="12">
    <source>
        <dbReference type="ARBA" id="ARBA00029860"/>
    </source>
</evidence>
<evidence type="ECO:0000256" key="9">
    <source>
        <dbReference type="ARBA" id="ARBA00022967"/>
    </source>
</evidence>
<dbReference type="GO" id="GO:0010258">
    <property type="term" value="P:NADH dehydrogenase complex (plastoquinone) assembly"/>
    <property type="evidence" value="ECO:0007669"/>
    <property type="project" value="EnsemblPlants"/>
</dbReference>
<evidence type="ECO:0000256" key="10">
    <source>
        <dbReference type="ARBA" id="ARBA00023027"/>
    </source>
</evidence>
<dbReference type="PANTHER" id="PTHR36900:SF1">
    <property type="entry name" value="NAD(P)H-QUINONE OXIDOREDUCTASE SUBUNIT M, CHLOROPLASTIC"/>
    <property type="match status" value="1"/>
</dbReference>
<dbReference type="EMBL" id="ABEU02000001">
    <property type="protein sequence ID" value="PNR62249.1"/>
    <property type="molecule type" value="Genomic_DNA"/>
</dbReference>
<evidence type="ECO:0000256" key="13">
    <source>
        <dbReference type="ARBA" id="ARBA00031769"/>
    </source>
</evidence>
<keyword evidence="10" id="KW-0520">NAD</keyword>
<accession>A0A2K1L888</accession>
<comment type="catalytic activity">
    <reaction evidence="15">
        <text>a plastoquinone + NADH + (n+1) H(+)(in) = a plastoquinol + NAD(+) + n H(+)(out)</text>
        <dbReference type="Rhea" id="RHEA:42608"/>
        <dbReference type="Rhea" id="RHEA-COMP:9561"/>
        <dbReference type="Rhea" id="RHEA-COMP:9562"/>
        <dbReference type="ChEBI" id="CHEBI:15378"/>
        <dbReference type="ChEBI" id="CHEBI:17757"/>
        <dbReference type="ChEBI" id="CHEBI:57540"/>
        <dbReference type="ChEBI" id="CHEBI:57945"/>
        <dbReference type="ChEBI" id="CHEBI:62192"/>
    </reaction>
</comment>
<keyword evidence="7" id="KW-0521">NADP</keyword>